<evidence type="ECO:0000256" key="1">
    <source>
        <dbReference type="ARBA" id="ARBA00006739"/>
    </source>
</evidence>
<dbReference type="Proteomes" id="UP000444174">
    <property type="component" value="Unassembled WGS sequence"/>
</dbReference>
<name>A0A843YDW1_9RHOB</name>
<accession>A0A843YDW1</accession>
<dbReference type="SUPFAM" id="SSF53448">
    <property type="entry name" value="Nucleotide-diphospho-sugar transferases"/>
    <property type="match status" value="1"/>
</dbReference>
<protein>
    <submittedName>
        <fullName evidence="5">Glycosyltransferase</fullName>
    </submittedName>
</protein>
<keyword evidence="3 5" id="KW-0808">Transferase</keyword>
<dbReference type="AlphaFoldDB" id="A0A843YDW1"/>
<feature type="domain" description="Glycosyltransferase 2-like" evidence="4">
    <location>
        <begin position="33"/>
        <end position="194"/>
    </location>
</feature>
<proteinExistence type="inferred from homology"/>
<dbReference type="EMBL" id="WIBF01000009">
    <property type="protein sequence ID" value="MQQ09580.1"/>
    <property type="molecule type" value="Genomic_DNA"/>
</dbReference>
<organism evidence="5 6">
    <name type="scientific">Tritonibacter litoralis</name>
    <dbReference type="NCBI Taxonomy" id="2662264"/>
    <lineage>
        <taxon>Bacteria</taxon>
        <taxon>Pseudomonadati</taxon>
        <taxon>Pseudomonadota</taxon>
        <taxon>Alphaproteobacteria</taxon>
        <taxon>Rhodobacterales</taxon>
        <taxon>Paracoccaceae</taxon>
        <taxon>Tritonibacter</taxon>
    </lineage>
</organism>
<gene>
    <name evidence="5" type="ORF">GFB49_14015</name>
</gene>
<evidence type="ECO:0000313" key="6">
    <source>
        <dbReference type="Proteomes" id="UP000444174"/>
    </source>
</evidence>
<dbReference type="GO" id="GO:0016757">
    <property type="term" value="F:glycosyltransferase activity"/>
    <property type="evidence" value="ECO:0007669"/>
    <property type="project" value="UniProtKB-KW"/>
</dbReference>
<keyword evidence="2" id="KW-0328">Glycosyltransferase</keyword>
<dbReference type="Pfam" id="PF00535">
    <property type="entry name" value="Glycos_transf_2"/>
    <property type="match status" value="1"/>
</dbReference>
<dbReference type="InterPro" id="IPR029044">
    <property type="entry name" value="Nucleotide-diphossugar_trans"/>
</dbReference>
<keyword evidence="6" id="KW-1185">Reference proteome</keyword>
<evidence type="ECO:0000256" key="2">
    <source>
        <dbReference type="ARBA" id="ARBA00022676"/>
    </source>
</evidence>
<evidence type="ECO:0000256" key="3">
    <source>
        <dbReference type="ARBA" id="ARBA00022679"/>
    </source>
</evidence>
<evidence type="ECO:0000313" key="5">
    <source>
        <dbReference type="EMBL" id="MQQ09580.1"/>
    </source>
</evidence>
<dbReference type="PANTHER" id="PTHR43179:SF12">
    <property type="entry name" value="GALACTOFURANOSYLTRANSFERASE GLFT2"/>
    <property type="match status" value="1"/>
</dbReference>
<dbReference type="InterPro" id="IPR001173">
    <property type="entry name" value="Glyco_trans_2-like"/>
</dbReference>
<comment type="similarity">
    <text evidence="1">Belongs to the glycosyltransferase 2 family.</text>
</comment>
<reference evidence="5 6" key="1">
    <citation type="submission" date="2019-10" db="EMBL/GenBank/DDBJ databases">
        <title>Epibacterium sp. nov., isolated from seawater.</title>
        <authorList>
            <person name="Zhang X."/>
            <person name="Li N."/>
        </authorList>
    </citation>
    <scope>NUCLEOTIDE SEQUENCE [LARGE SCALE GENOMIC DNA]</scope>
    <source>
        <strain evidence="5 6">SM1979</strain>
    </source>
</reference>
<dbReference type="Gene3D" id="3.90.550.10">
    <property type="entry name" value="Spore Coat Polysaccharide Biosynthesis Protein SpsA, Chain A"/>
    <property type="match status" value="1"/>
</dbReference>
<dbReference type="PANTHER" id="PTHR43179">
    <property type="entry name" value="RHAMNOSYLTRANSFERASE WBBL"/>
    <property type="match status" value="1"/>
</dbReference>
<evidence type="ECO:0000259" key="4">
    <source>
        <dbReference type="Pfam" id="PF00535"/>
    </source>
</evidence>
<sequence length="353" mass="38248">MASLDWVQGLCTPSIWSSCFFSTLGTVNVTTGVVLVAFNTGPLLVDCIHSLLSSRGADLRILVVDNGSSEDTAAVLAAGGLSDRLARYDVQPDNIDPGTVALWSLGVNHGFAGGVNHGLRSFMGMADVDYIWILNPDAVALPDTAAALETRARQLGSFGIIGGRVCYGADQNIIQSDGGRVNRWTGICSLLNNRKQADQTAFPDEGDVDFVFGAHMFVSKKFIQKVGYMPEEYFLYYEETDWCLRRGDDPELRLYLAPDAVVHHVGGASIGSKTTTQAVSPLSSYFMARSRMRFMRRYHPRALPFAFAYTAAKVVQLLVQRNPGAAMACLRGLLGLPVPSTLRAKIGTNTVNV</sequence>
<comment type="caution">
    <text evidence="5">The sequence shown here is derived from an EMBL/GenBank/DDBJ whole genome shotgun (WGS) entry which is preliminary data.</text>
</comment>